<sequence>MIDHLPYLVAYCVAVFPAQLHRELLNLPSYYILPFTIMLQCLGCLLPFLECDMIDHLPYLVAYCVAVFPAQLHRELLNLPSYYILPFTINEWLLRQ</sequence>
<comment type="caution">
    <text evidence="2">The sequence shown here is derived from an EMBL/GenBank/DDBJ whole genome shotgun (WGS) entry which is preliminary data.</text>
</comment>
<gene>
    <name evidence="2" type="ORF">PLXY2_LOCUS10999</name>
</gene>
<dbReference type="EMBL" id="CAJHNJ030000052">
    <property type="protein sequence ID" value="CAG9132708.1"/>
    <property type="molecule type" value="Genomic_DNA"/>
</dbReference>
<evidence type="ECO:0000313" key="3">
    <source>
        <dbReference type="Proteomes" id="UP000653454"/>
    </source>
</evidence>
<accession>A0A8S4G054</accession>
<organism evidence="2 3">
    <name type="scientific">Plutella xylostella</name>
    <name type="common">Diamondback moth</name>
    <name type="synonym">Plutella maculipennis</name>
    <dbReference type="NCBI Taxonomy" id="51655"/>
    <lineage>
        <taxon>Eukaryota</taxon>
        <taxon>Metazoa</taxon>
        <taxon>Ecdysozoa</taxon>
        <taxon>Arthropoda</taxon>
        <taxon>Hexapoda</taxon>
        <taxon>Insecta</taxon>
        <taxon>Pterygota</taxon>
        <taxon>Neoptera</taxon>
        <taxon>Endopterygota</taxon>
        <taxon>Lepidoptera</taxon>
        <taxon>Glossata</taxon>
        <taxon>Ditrysia</taxon>
        <taxon>Yponomeutoidea</taxon>
        <taxon>Plutellidae</taxon>
        <taxon>Plutella</taxon>
    </lineage>
</organism>
<evidence type="ECO:0000313" key="2">
    <source>
        <dbReference type="EMBL" id="CAG9132708.1"/>
    </source>
</evidence>
<dbReference type="AlphaFoldDB" id="A0A8S4G054"/>
<dbReference type="PANTHER" id="PTHR21696">
    <property type="entry name" value="PROTEIN UNC-79 HOMOLOG"/>
    <property type="match status" value="1"/>
</dbReference>
<keyword evidence="3" id="KW-1185">Reference proteome</keyword>
<dbReference type="InterPro" id="IPR024855">
    <property type="entry name" value="UNC79"/>
</dbReference>
<name>A0A8S4G054_PLUXY</name>
<reference evidence="2" key="1">
    <citation type="submission" date="2020-11" db="EMBL/GenBank/DDBJ databases">
        <authorList>
            <person name="Whiteford S."/>
        </authorList>
    </citation>
    <scope>NUCLEOTIDE SEQUENCE</scope>
</reference>
<proteinExistence type="predicted"/>
<dbReference type="Proteomes" id="UP000653454">
    <property type="component" value="Unassembled WGS sequence"/>
</dbReference>
<protein>
    <submittedName>
        <fullName evidence="2">(diamondback moth) hypothetical protein</fullName>
    </submittedName>
</protein>
<feature type="transmembrane region" description="Helical" evidence="1">
    <location>
        <begin position="30"/>
        <end position="49"/>
    </location>
</feature>
<dbReference type="Pfam" id="PF14776">
    <property type="entry name" value="UNC-79"/>
    <property type="match status" value="1"/>
</dbReference>
<keyword evidence="1" id="KW-1133">Transmembrane helix</keyword>
<keyword evidence="1" id="KW-0812">Transmembrane</keyword>
<evidence type="ECO:0000256" key="1">
    <source>
        <dbReference type="SAM" id="Phobius"/>
    </source>
</evidence>
<keyword evidence="1" id="KW-0472">Membrane</keyword>
<dbReference type="PANTHER" id="PTHR21696:SF2">
    <property type="entry name" value="PROTEIN UNC-79 HOMOLOG"/>
    <property type="match status" value="1"/>
</dbReference>